<feature type="transmembrane region" description="Helical" evidence="7">
    <location>
        <begin position="34"/>
        <end position="57"/>
    </location>
</feature>
<evidence type="ECO:0000256" key="1">
    <source>
        <dbReference type="ARBA" id="ARBA00004651"/>
    </source>
</evidence>
<evidence type="ECO:0000256" key="3">
    <source>
        <dbReference type="ARBA" id="ARBA00022475"/>
    </source>
</evidence>
<evidence type="ECO:0000256" key="4">
    <source>
        <dbReference type="ARBA" id="ARBA00022692"/>
    </source>
</evidence>
<dbReference type="PANTHER" id="PTHR30506:SF3">
    <property type="entry name" value="UPF0126 INNER MEMBRANE PROTEIN YADS-RELATED"/>
    <property type="match status" value="1"/>
</dbReference>
<comment type="caution">
    <text evidence="9">The sequence shown here is derived from an EMBL/GenBank/DDBJ whole genome shotgun (WGS) entry which is preliminary data.</text>
</comment>
<evidence type="ECO:0000256" key="2">
    <source>
        <dbReference type="ARBA" id="ARBA00008193"/>
    </source>
</evidence>
<proteinExistence type="inferred from homology"/>
<dbReference type="PANTHER" id="PTHR30506">
    <property type="entry name" value="INNER MEMBRANE PROTEIN"/>
    <property type="match status" value="1"/>
</dbReference>
<evidence type="ECO:0000313" key="10">
    <source>
        <dbReference type="Proteomes" id="UP001333818"/>
    </source>
</evidence>
<comment type="subcellular location">
    <subcellularLocation>
        <location evidence="1">Cell membrane</location>
        <topology evidence="1">Multi-pass membrane protein</topology>
    </subcellularLocation>
</comment>
<dbReference type="AlphaFoldDB" id="A0AAW9PUG4"/>
<dbReference type="Proteomes" id="UP001333818">
    <property type="component" value="Unassembled WGS sequence"/>
</dbReference>
<dbReference type="RefSeq" id="WP_330481657.1">
    <property type="nucleotide sequence ID" value="NZ_JAZBJZ010000002.1"/>
</dbReference>
<feature type="transmembrane region" description="Helical" evidence="7">
    <location>
        <begin position="178"/>
        <end position="199"/>
    </location>
</feature>
<feature type="transmembrane region" description="Helical" evidence="7">
    <location>
        <begin position="69"/>
        <end position="87"/>
    </location>
</feature>
<name>A0AAW9PUG4_9CYAN</name>
<gene>
    <name evidence="9" type="ORF">V2H45_00585</name>
</gene>
<protein>
    <submittedName>
        <fullName evidence="9">Trimeric intracellular cation channel family protein</fullName>
    </submittedName>
</protein>
<evidence type="ECO:0000256" key="6">
    <source>
        <dbReference type="ARBA" id="ARBA00023136"/>
    </source>
</evidence>
<evidence type="ECO:0000259" key="8">
    <source>
        <dbReference type="Pfam" id="PF03458"/>
    </source>
</evidence>
<keyword evidence="4 7" id="KW-0812">Transmembrane</keyword>
<feature type="transmembrane region" description="Helical" evidence="7">
    <location>
        <begin position="154"/>
        <end position="171"/>
    </location>
</feature>
<feature type="domain" description="Glycine transporter" evidence="8">
    <location>
        <begin position="97"/>
        <end position="168"/>
    </location>
</feature>
<accession>A0AAW9PUG4</accession>
<sequence length="206" mass="21733">MPENNKFLLAVDLVGTFVFALEGATVAIGVQLDFFGVMVVSFVTASGGGIIRDLLIGSVPPASIRDRRYLVTAILGGVVVFFLHQFVVQIPSLVIVVLDAAGLGLFAIAGASKALDYGIDPLMSVLMGTITGVGGGTMRDILLSRIPSILRVDIYAVAALVGAAITIFGVNRGMPRNLMMALGITVCFLLRVVSVWQQWNLPKAIS</sequence>
<dbReference type="Pfam" id="PF03458">
    <property type="entry name" value="Gly_transporter"/>
    <property type="match status" value="2"/>
</dbReference>
<reference evidence="9" key="1">
    <citation type="submission" date="2024-01" db="EMBL/GenBank/DDBJ databases">
        <title>Bank of Algae and Cyanobacteria of the Azores (BACA) strain genomes.</title>
        <authorList>
            <person name="Luz R."/>
            <person name="Cordeiro R."/>
            <person name="Fonseca A."/>
            <person name="Goncalves V."/>
        </authorList>
    </citation>
    <scope>NUCLEOTIDE SEQUENCE</scope>
    <source>
        <strain evidence="9">BACA0141</strain>
    </source>
</reference>
<dbReference type="EMBL" id="JAZBJZ010000002">
    <property type="protein sequence ID" value="MEE3715234.1"/>
    <property type="molecule type" value="Genomic_DNA"/>
</dbReference>
<keyword evidence="3" id="KW-1003">Cell membrane</keyword>
<feature type="transmembrane region" description="Helical" evidence="7">
    <location>
        <begin position="123"/>
        <end position="142"/>
    </location>
</feature>
<evidence type="ECO:0000256" key="7">
    <source>
        <dbReference type="SAM" id="Phobius"/>
    </source>
</evidence>
<feature type="transmembrane region" description="Helical" evidence="7">
    <location>
        <begin position="93"/>
        <end position="111"/>
    </location>
</feature>
<feature type="transmembrane region" description="Helical" evidence="7">
    <location>
        <begin position="7"/>
        <end position="28"/>
    </location>
</feature>
<keyword evidence="10" id="KW-1185">Reference proteome</keyword>
<organism evidence="9 10">
    <name type="scientific">Tumidithrix elongata BACA0141</name>
    <dbReference type="NCBI Taxonomy" id="2716417"/>
    <lineage>
        <taxon>Bacteria</taxon>
        <taxon>Bacillati</taxon>
        <taxon>Cyanobacteriota</taxon>
        <taxon>Cyanophyceae</taxon>
        <taxon>Pseudanabaenales</taxon>
        <taxon>Pseudanabaenaceae</taxon>
        <taxon>Tumidithrix</taxon>
        <taxon>Tumidithrix elongata</taxon>
    </lineage>
</organism>
<keyword evidence="6 7" id="KW-0472">Membrane</keyword>
<keyword evidence="5 7" id="KW-1133">Transmembrane helix</keyword>
<dbReference type="InterPro" id="IPR005115">
    <property type="entry name" value="Gly_transporter"/>
</dbReference>
<evidence type="ECO:0000313" key="9">
    <source>
        <dbReference type="EMBL" id="MEE3715234.1"/>
    </source>
</evidence>
<comment type="similarity">
    <text evidence="2">Belongs to the UPF0126 family.</text>
</comment>
<feature type="domain" description="Glycine transporter" evidence="8">
    <location>
        <begin position="10"/>
        <end position="84"/>
    </location>
</feature>
<dbReference type="GO" id="GO:0005886">
    <property type="term" value="C:plasma membrane"/>
    <property type="evidence" value="ECO:0007669"/>
    <property type="project" value="UniProtKB-SubCell"/>
</dbReference>
<evidence type="ECO:0000256" key="5">
    <source>
        <dbReference type="ARBA" id="ARBA00022989"/>
    </source>
</evidence>